<evidence type="ECO:0000313" key="4">
    <source>
        <dbReference type="EMBL" id="GMG83420.1"/>
    </source>
</evidence>
<evidence type="ECO:0000313" key="5">
    <source>
        <dbReference type="Proteomes" id="UP001239909"/>
    </source>
</evidence>
<dbReference type="SUPFAM" id="SSF55729">
    <property type="entry name" value="Acyl-CoA N-acyltransferases (Nat)"/>
    <property type="match status" value="1"/>
</dbReference>
<evidence type="ECO:0000256" key="2">
    <source>
        <dbReference type="ARBA" id="ARBA00023315"/>
    </source>
</evidence>
<dbReference type="InterPro" id="IPR016181">
    <property type="entry name" value="Acyl_CoA_acyltransferase"/>
</dbReference>
<evidence type="ECO:0000259" key="3">
    <source>
        <dbReference type="PROSITE" id="PS51186"/>
    </source>
</evidence>
<dbReference type="Gene3D" id="3.40.630.30">
    <property type="match status" value="1"/>
</dbReference>
<dbReference type="PANTHER" id="PTHR43800:SF1">
    <property type="entry name" value="PEPTIDYL-LYSINE N-ACETYLTRANSFERASE YJAB"/>
    <property type="match status" value="1"/>
</dbReference>
<name>A0ABQ6LMA5_9RHOB</name>
<accession>A0ABQ6LMA5</accession>
<protein>
    <submittedName>
        <fullName evidence="4">GNAT family N-acetyltransferase</fullName>
    </submittedName>
</protein>
<reference evidence="4 5" key="1">
    <citation type="submission" date="2023-04" db="EMBL/GenBank/DDBJ databases">
        <title>Marinoamorphus aggregata gen. nov., sp. Nov., isolate from tissue of brittle star Ophioplocus japonicus.</title>
        <authorList>
            <person name="Kawano K."/>
            <person name="Sawayama S."/>
            <person name="Nakagawa S."/>
        </authorList>
    </citation>
    <scope>NUCLEOTIDE SEQUENCE [LARGE SCALE GENOMIC DNA]</scope>
    <source>
        <strain evidence="4 5">NKW23</strain>
    </source>
</reference>
<dbReference type="Proteomes" id="UP001239909">
    <property type="component" value="Unassembled WGS sequence"/>
</dbReference>
<dbReference type="PANTHER" id="PTHR43800">
    <property type="entry name" value="PEPTIDYL-LYSINE N-ACETYLTRANSFERASE YJAB"/>
    <property type="match status" value="1"/>
</dbReference>
<dbReference type="Pfam" id="PF13508">
    <property type="entry name" value="Acetyltransf_7"/>
    <property type="match status" value="1"/>
</dbReference>
<gene>
    <name evidence="4" type="ORF">LNKW23_26330</name>
</gene>
<keyword evidence="2" id="KW-0012">Acyltransferase</keyword>
<dbReference type="CDD" id="cd04301">
    <property type="entry name" value="NAT_SF"/>
    <property type="match status" value="1"/>
</dbReference>
<dbReference type="RefSeq" id="WP_285672214.1">
    <property type="nucleotide sequence ID" value="NZ_BSYI01000019.1"/>
</dbReference>
<feature type="domain" description="N-acetyltransferase" evidence="3">
    <location>
        <begin position="5"/>
        <end position="147"/>
    </location>
</feature>
<organism evidence="4 5">
    <name type="scientific">Paralimibaculum aggregatum</name>
    <dbReference type="NCBI Taxonomy" id="3036245"/>
    <lineage>
        <taxon>Bacteria</taxon>
        <taxon>Pseudomonadati</taxon>
        <taxon>Pseudomonadota</taxon>
        <taxon>Alphaproteobacteria</taxon>
        <taxon>Rhodobacterales</taxon>
        <taxon>Paracoccaceae</taxon>
        <taxon>Paralimibaculum</taxon>
    </lineage>
</organism>
<proteinExistence type="predicted"/>
<dbReference type="PROSITE" id="PS51186">
    <property type="entry name" value="GNAT"/>
    <property type="match status" value="1"/>
</dbReference>
<dbReference type="InterPro" id="IPR000182">
    <property type="entry name" value="GNAT_dom"/>
</dbReference>
<keyword evidence="1" id="KW-0808">Transferase</keyword>
<sequence length="148" mass="16131">MSLTIDISRGRPEDHAAMVEIWAVAARAAHPFVPGEGRGERRRLVAEHFLPRSETHLARIDGRSLGFAAVLGEELGGLFVHPAAQRRGIGRALVRAAIAGRAFLTVTVFTRNPRAIAFYHALGFAETERGIDGETAEQVLRMRLEAAP</sequence>
<dbReference type="EMBL" id="BSYI01000019">
    <property type="protein sequence ID" value="GMG83420.1"/>
    <property type="molecule type" value="Genomic_DNA"/>
</dbReference>
<keyword evidence="5" id="KW-1185">Reference proteome</keyword>
<evidence type="ECO:0000256" key="1">
    <source>
        <dbReference type="ARBA" id="ARBA00022679"/>
    </source>
</evidence>
<comment type="caution">
    <text evidence="4">The sequence shown here is derived from an EMBL/GenBank/DDBJ whole genome shotgun (WGS) entry which is preliminary data.</text>
</comment>